<sequence>MGLAIPGKSEVNQKPRSCKQHKKSRNGEALRWACWNIVEIGAKREANAIGSCTMNLDPNKCWNSSKESWKTTLLIAYQSLGVVYSDLSISPLYVFKSTLAEKHKSLQTALLILVLLGTCMVIGDGVLTPTISVFSAVSSLELFRVQGTSSV</sequence>
<dbReference type="PANTHER" id="PTHR30540:SF6">
    <property type="entry name" value="POTASSIUM TRANSPORTER 2"/>
    <property type="match status" value="1"/>
</dbReference>
<dbReference type="EMBL" id="JADFTS010000001">
    <property type="protein sequence ID" value="KAF9624592.1"/>
    <property type="molecule type" value="Genomic_DNA"/>
</dbReference>
<evidence type="ECO:0000256" key="2">
    <source>
        <dbReference type="SAM" id="MobiDB-lite"/>
    </source>
</evidence>
<proteinExistence type="inferred from homology"/>
<feature type="domain" description="K+ potassium transporter integral membrane" evidence="3">
    <location>
        <begin position="101"/>
        <end position="145"/>
    </location>
</feature>
<evidence type="ECO:0000313" key="5">
    <source>
        <dbReference type="Proteomes" id="UP000631114"/>
    </source>
</evidence>
<dbReference type="InterPro" id="IPR003855">
    <property type="entry name" value="K+_transporter"/>
</dbReference>
<comment type="similarity">
    <text evidence="1">Belongs to the HAK/KUP transporter (TC 2.A.72.3) family.</text>
</comment>
<dbReference type="GO" id="GO:0005886">
    <property type="term" value="C:plasma membrane"/>
    <property type="evidence" value="ECO:0007669"/>
    <property type="project" value="TreeGrafter"/>
</dbReference>
<keyword evidence="5" id="KW-1185">Reference proteome</keyword>
<dbReference type="AlphaFoldDB" id="A0A835MCH9"/>
<reference evidence="4 5" key="1">
    <citation type="submission" date="2020-10" db="EMBL/GenBank/DDBJ databases">
        <title>The Coptis chinensis genome and diversification of protoberbering-type alkaloids.</title>
        <authorList>
            <person name="Wang B."/>
            <person name="Shu S."/>
            <person name="Song C."/>
            <person name="Liu Y."/>
        </authorList>
    </citation>
    <scope>NUCLEOTIDE SEQUENCE [LARGE SCALE GENOMIC DNA]</scope>
    <source>
        <strain evidence="4">HL-2020</strain>
        <tissue evidence="4">Leaf</tissue>
    </source>
</reference>
<dbReference type="OrthoDB" id="504708at2759"/>
<dbReference type="PANTHER" id="PTHR30540">
    <property type="entry name" value="OSMOTIC STRESS POTASSIUM TRANSPORTER"/>
    <property type="match status" value="1"/>
</dbReference>
<evidence type="ECO:0000313" key="4">
    <source>
        <dbReference type="EMBL" id="KAF9624592.1"/>
    </source>
</evidence>
<dbReference type="GO" id="GO:0015079">
    <property type="term" value="F:potassium ion transmembrane transporter activity"/>
    <property type="evidence" value="ECO:0007669"/>
    <property type="project" value="InterPro"/>
</dbReference>
<accession>A0A835MCH9</accession>
<name>A0A835MCH9_9MAGN</name>
<organism evidence="4 5">
    <name type="scientific">Coptis chinensis</name>
    <dbReference type="NCBI Taxonomy" id="261450"/>
    <lineage>
        <taxon>Eukaryota</taxon>
        <taxon>Viridiplantae</taxon>
        <taxon>Streptophyta</taxon>
        <taxon>Embryophyta</taxon>
        <taxon>Tracheophyta</taxon>
        <taxon>Spermatophyta</taxon>
        <taxon>Magnoliopsida</taxon>
        <taxon>Ranunculales</taxon>
        <taxon>Ranunculaceae</taxon>
        <taxon>Coptidoideae</taxon>
        <taxon>Coptis</taxon>
    </lineage>
</organism>
<evidence type="ECO:0000259" key="3">
    <source>
        <dbReference type="Pfam" id="PF02705"/>
    </source>
</evidence>
<feature type="region of interest" description="Disordered" evidence="2">
    <location>
        <begin position="1"/>
        <end position="24"/>
    </location>
</feature>
<dbReference type="Pfam" id="PF02705">
    <property type="entry name" value="K_trans"/>
    <property type="match status" value="1"/>
</dbReference>
<dbReference type="Proteomes" id="UP000631114">
    <property type="component" value="Unassembled WGS sequence"/>
</dbReference>
<evidence type="ECO:0000256" key="1">
    <source>
        <dbReference type="ARBA" id="ARBA00008440"/>
    </source>
</evidence>
<dbReference type="InterPro" id="IPR053951">
    <property type="entry name" value="K_trans_N"/>
</dbReference>
<comment type="caution">
    <text evidence="4">The sequence shown here is derived from an EMBL/GenBank/DDBJ whole genome shotgun (WGS) entry which is preliminary data.</text>
</comment>
<gene>
    <name evidence="4" type="ORF">IFM89_012014</name>
</gene>
<protein>
    <recommendedName>
        <fullName evidence="3">K+ potassium transporter integral membrane domain-containing protein</fullName>
    </recommendedName>
</protein>